<protein>
    <submittedName>
        <fullName evidence="1">Uncharacterized protein</fullName>
    </submittedName>
</protein>
<comment type="caution">
    <text evidence="1">The sequence shown here is derived from an EMBL/GenBank/DDBJ whole genome shotgun (WGS) entry which is preliminary data.</text>
</comment>
<reference evidence="1 2" key="1">
    <citation type="journal article" date="2014" name="Int. J. Syst. Evol. Microbiol.">
        <title>Complete genome sequence of Corynebacterium casei LMG S-19264T (=DSM 44701T), isolated from a smear-ripened cheese.</title>
        <authorList>
            <consortium name="US DOE Joint Genome Institute (JGI-PGF)"/>
            <person name="Walter F."/>
            <person name="Albersmeier A."/>
            <person name="Kalinowski J."/>
            <person name="Ruckert C."/>
        </authorList>
    </citation>
    <scope>NUCLEOTIDE SEQUENCE [LARGE SCALE GENOMIC DNA]</scope>
    <source>
        <strain evidence="1 2">KCTC 12285</strain>
    </source>
</reference>
<evidence type="ECO:0000313" key="1">
    <source>
        <dbReference type="EMBL" id="GGX15387.1"/>
    </source>
</evidence>
<name>A0A918N2S5_9FLAO</name>
<dbReference type="AlphaFoldDB" id="A0A918N2S5"/>
<organism evidence="1 2">
    <name type="scientific">Aquimarina muelleri</name>
    <dbReference type="NCBI Taxonomy" id="279356"/>
    <lineage>
        <taxon>Bacteria</taxon>
        <taxon>Pseudomonadati</taxon>
        <taxon>Bacteroidota</taxon>
        <taxon>Flavobacteriia</taxon>
        <taxon>Flavobacteriales</taxon>
        <taxon>Flavobacteriaceae</taxon>
        <taxon>Aquimarina</taxon>
    </lineage>
</organism>
<accession>A0A918N2S5</accession>
<keyword evidence="2" id="KW-1185">Reference proteome</keyword>
<gene>
    <name evidence="1" type="ORF">GCM10007384_16330</name>
</gene>
<dbReference type="RefSeq" id="WP_027411682.1">
    <property type="nucleotide sequence ID" value="NZ_BMWS01000008.1"/>
</dbReference>
<sequence>MKNIKNVYVLIITLLFISYTGIAQEENEETSLEVQTIKGVFDGSEGGSYSFKYKNEEGDSDVIFFDNIKPEVLKAYNLNDKKLIGKTFEITFDTLEEEEIDDDGDSQYNRIRTITLLKEVK</sequence>
<evidence type="ECO:0000313" key="2">
    <source>
        <dbReference type="Proteomes" id="UP000601108"/>
    </source>
</evidence>
<dbReference type="Proteomes" id="UP000601108">
    <property type="component" value="Unassembled WGS sequence"/>
</dbReference>
<proteinExistence type="predicted"/>
<dbReference type="EMBL" id="BMWS01000008">
    <property type="protein sequence ID" value="GGX15387.1"/>
    <property type="molecule type" value="Genomic_DNA"/>
</dbReference>